<dbReference type="Gene3D" id="3.90.78.10">
    <property type="entry name" value="UDP-N-acetylenolpyruvoylglucosamine reductase, C-terminal domain"/>
    <property type="match status" value="1"/>
</dbReference>
<dbReference type="NCBIfam" id="NF010478">
    <property type="entry name" value="PRK13903.1"/>
    <property type="match status" value="1"/>
</dbReference>
<evidence type="ECO:0000256" key="2">
    <source>
        <dbReference type="ARBA" id="ARBA00003921"/>
    </source>
</evidence>
<evidence type="ECO:0000256" key="17">
    <source>
        <dbReference type="ARBA" id="ARBA00031026"/>
    </source>
</evidence>
<evidence type="ECO:0000256" key="19">
    <source>
        <dbReference type="HAMAP-Rule" id="MF_00037"/>
    </source>
</evidence>
<keyword evidence="9 19" id="KW-0285">Flavoprotein</keyword>
<evidence type="ECO:0000256" key="1">
    <source>
        <dbReference type="ARBA" id="ARBA00001974"/>
    </source>
</evidence>
<keyword evidence="12 19" id="KW-0133">Cell shape</keyword>
<evidence type="ECO:0000256" key="11">
    <source>
        <dbReference type="ARBA" id="ARBA00022857"/>
    </source>
</evidence>
<evidence type="ECO:0000256" key="12">
    <source>
        <dbReference type="ARBA" id="ARBA00022960"/>
    </source>
</evidence>
<dbReference type="NCBIfam" id="TIGR00179">
    <property type="entry name" value="murB"/>
    <property type="match status" value="1"/>
</dbReference>
<accession>A0ABN6KJ01</accession>
<feature type="active site" evidence="19">
    <location>
        <position position="353"/>
    </location>
</feature>
<evidence type="ECO:0000256" key="3">
    <source>
        <dbReference type="ARBA" id="ARBA00004496"/>
    </source>
</evidence>
<keyword evidence="22" id="KW-1185">Reference proteome</keyword>
<dbReference type="InterPro" id="IPR003170">
    <property type="entry name" value="MurB"/>
</dbReference>
<evidence type="ECO:0000256" key="7">
    <source>
        <dbReference type="ARBA" id="ARBA00022490"/>
    </source>
</evidence>
<evidence type="ECO:0000256" key="16">
    <source>
        <dbReference type="ARBA" id="ARBA00023316"/>
    </source>
</evidence>
<dbReference type="RefSeq" id="WP_109021600.1">
    <property type="nucleotide sequence ID" value="NZ_AP025028.1"/>
</dbReference>
<keyword evidence="8 19" id="KW-0132">Cell division</keyword>
<keyword evidence="15 19" id="KW-0131">Cell cycle</keyword>
<evidence type="ECO:0000256" key="14">
    <source>
        <dbReference type="ARBA" id="ARBA00023002"/>
    </source>
</evidence>
<comment type="similarity">
    <text evidence="19">Belongs to the MurB family.</text>
</comment>
<dbReference type="PROSITE" id="PS51387">
    <property type="entry name" value="FAD_PCMH"/>
    <property type="match status" value="1"/>
</dbReference>
<dbReference type="InterPro" id="IPR006094">
    <property type="entry name" value="Oxid_FAD_bind_N"/>
</dbReference>
<keyword evidence="14 19" id="KW-0560">Oxidoreductase</keyword>
<dbReference type="Gene3D" id="3.30.465.10">
    <property type="match status" value="1"/>
</dbReference>
<comment type="function">
    <text evidence="2 19">Cell wall formation.</text>
</comment>
<evidence type="ECO:0000256" key="8">
    <source>
        <dbReference type="ARBA" id="ARBA00022618"/>
    </source>
</evidence>
<keyword evidence="13 19" id="KW-0573">Peptidoglycan synthesis</keyword>
<keyword evidence="11 19" id="KW-0521">NADP</keyword>
<dbReference type="Gene3D" id="3.30.43.10">
    <property type="entry name" value="Uridine Diphospho-n-acetylenolpyruvylglucosamine Reductase, domain 2"/>
    <property type="match status" value="1"/>
</dbReference>
<dbReference type="SUPFAM" id="SSF56194">
    <property type="entry name" value="Uridine diphospho-N-Acetylenolpyruvylglucosamine reductase, MurB, C-terminal domain"/>
    <property type="match status" value="1"/>
</dbReference>
<evidence type="ECO:0000256" key="18">
    <source>
        <dbReference type="ARBA" id="ARBA00048914"/>
    </source>
</evidence>
<evidence type="ECO:0000256" key="10">
    <source>
        <dbReference type="ARBA" id="ARBA00022827"/>
    </source>
</evidence>
<dbReference type="InterPro" id="IPR011601">
    <property type="entry name" value="MurB_C"/>
</dbReference>
<dbReference type="HAMAP" id="MF_00037">
    <property type="entry name" value="MurB"/>
    <property type="match status" value="1"/>
</dbReference>
<dbReference type="InterPro" id="IPR036635">
    <property type="entry name" value="MurB_C_sf"/>
</dbReference>
<dbReference type="InterPro" id="IPR016166">
    <property type="entry name" value="FAD-bd_PCMH"/>
</dbReference>
<reference evidence="21 22" key="1">
    <citation type="submission" date="2021-08" db="EMBL/GenBank/DDBJ databases">
        <title>Complete genome sequence of Leptospira kobayashii strain E30.</title>
        <authorList>
            <person name="Nakao R."/>
            <person name="Nakamura S."/>
            <person name="Masuzawa T."/>
            <person name="Koizumi N."/>
        </authorList>
    </citation>
    <scope>NUCLEOTIDE SEQUENCE [LARGE SCALE GENOMIC DNA]</scope>
    <source>
        <strain evidence="21 22">E30</strain>
    </source>
</reference>
<evidence type="ECO:0000256" key="9">
    <source>
        <dbReference type="ARBA" id="ARBA00022630"/>
    </source>
</evidence>
<dbReference type="InterPro" id="IPR016169">
    <property type="entry name" value="FAD-bd_PCMH_sub2"/>
</dbReference>
<evidence type="ECO:0000256" key="15">
    <source>
        <dbReference type="ARBA" id="ARBA00023306"/>
    </source>
</evidence>
<comment type="pathway">
    <text evidence="4 19">Cell wall biogenesis; peptidoglycan biosynthesis.</text>
</comment>
<evidence type="ECO:0000259" key="20">
    <source>
        <dbReference type="PROSITE" id="PS51387"/>
    </source>
</evidence>
<dbReference type="SUPFAM" id="SSF56176">
    <property type="entry name" value="FAD-binding/transporter-associated domain-like"/>
    <property type="match status" value="1"/>
</dbReference>
<dbReference type="PANTHER" id="PTHR21071:SF4">
    <property type="entry name" value="UDP-N-ACETYLENOLPYRUVOYLGLUCOSAMINE REDUCTASE"/>
    <property type="match status" value="1"/>
</dbReference>
<dbReference type="EMBL" id="AP025028">
    <property type="protein sequence ID" value="BDA80574.1"/>
    <property type="molecule type" value="Genomic_DNA"/>
</dbReference>
<evidence type="ECO:0000256" key="4">
    <source>
        <dbReference type="ARBA" id="ARBA00004752"/>
    </source>
</evidence>
<protein>
    <recommendedName>
        <fullName evidence="6 19">UDP-N-acetylenolpyruvoylglucosamine reductase</fullName>
        <ecNumber evidence="5 19">1.3.1.98</ecNumber>
    </recommendedName>
    <alternativeName>
        <fullName evidence="17 19">UDP-N-acetylmuramate dehydrogenase</fullName>
    </alternativeName>
</protein>
<dbReference type="Proteomes" id="UP000245263">
    <property type="component" value="Chromosome 1"/>
</dbReference>
<keyword evidence="7 19" id="KW-0963">Cytoplasm</keyword>
<feature type="active site" description="Proton donor" evidence="19">
    <location>
        <position position="252"/>
    </location>
</feature>
<evidence type="ECO:0000313" key="22">
    <source>
        <dbReference type="Proteomes" id="UP000245263"/>
    </source>
</evidence>
<evidence type="ECO:0000256" key="13">
    <source>
        <dbReference type="ARBA" id="ARBA00022984"/>
    </source>
</evidence>
<feature type="domain" description="FAD-binding PCMH-type" evidence="20">
    <location>
        <begin position="16"/>
        <end position="190"/>
    </location>
</feature>
<comment type="subcellular location">
    <subcellularLocation>
        <location evidence="3 19">Cytoplasm</location>
    </subcellularLocation>
</comment>
<keyword evidence="16 19" id="KW-0961">Cell wall biogenesis/degradation</keyword>
<gene>
    <name evidence="19 21" type="primary">murB</name>
    <name evidence="21" type="ORF">LPTSP3_g35040</name>
</gene>
<proteinExistence type="inferred from homology"/>
<keyword evidence="10 19" id="KW-0274">FAD</keyword>
<evidence type="ECO:0000256" key="5">
    <source>
        <dbReference type="ARBA" id="ARBA00012518"/>
    </source>
</evidence>
<comment type="catalytic activity">
    <reaction evidence="18 19">
        <text>UDP-N-acetyl-alpha-D-muramate + NADP(+) = UDP-N-acetyl-3-O-(1-carboxyvinyl)-alpha-D-glucosamine + NADPH + H(+)</text>
        <dbReference type="Rhea" id="RHEA:12248"/>
        <dbReference type="ChEBI" id="CHEBI:15378"/>
        <dbReference type="ChEBI" id="CHEBI:57783"/>
        <dbReference type="ChEBI" id="CHEBI:58349"/>
        <dbReference type="ChEBI" id="CHEBI:68483"/>
        <dbReference type="ChEBI" id="CHEBI:70757"/>
        <dbReference type="EC" id="1.3.1.98"/>
    </reaction>
</comment>
<feature type="active site" evidence="19">
    <location>
        <position position="166"/>
    </location>
</feature>
<dbReference type="EC" id="1.3.1.98" evidence="5 19"/>
<dbReference type="InterPro" id="IPR036318">
    <property type="entry name" value="FAD-bd_PCMH-like_sf"/>
</dbReference>
<sequence>MLIEENILLSGFTTMQLGGSAKYFTRISSREVLLEALEFAKSKGFPYFILGGGSNTIVSDSGFSGLVIKIESSKIEILSEDSDSGLVTISVEAGVVWDEFVKFSITHGFSGIECLSGIPGTVGATPIQNVGAYGQEVAETILSLTAIHPNGEIKTFTKEECGFSYRNSRFKSGDLKEWIIISVTFQLSTKSPIQIKYAELQKAWETKLSILSGQPKTRIYELQELRETVLSLRRKKSMVIDPNDPDSVSAGSFFTNPILNSSQLQNFLERLQRLGLNFPSLFLEPVGRTKISAAWLIENAGFQKGYTVDGIGISKAHSLALVNRGGNTNQLLSLMNRIVLEVESKFGIHLEREPILLE</sequence>
<name>A0ABN6KJ01_9LEPT</name>
<dbReference type="InterPro" id="IPR016167">
    <property type="entry name" value="FAD-bd_PCMH_sub1"/>
</dbReference>
<evidence type="ECO:0000313" key="21">
    <source>
        <dbReference type="EMBL" id="BDA80574.1"/>
    </source>
</evidence>
<dbReference type="PANTHER" id="PTHR21071">
    <property type="entry name" value="UDP-N-ACETYLENOLPYRUVOYLGLUCOSAMINE REDUCTASE"/>
    <property type="match status" value="1"/>
</dbReference>
<comment type="cofactor">
    <cofactor evidence="1 19">
        <name>FAD</name>
        <dbReference type="ChEBI" id="CHEBI:57692"/>
    </cofactor>
</comment>
<dbReference type="Pfam" id="PF01565">
    <property type="entry name" value="FAD_binding_4"/>
    <property type="match status" value="1"/>
</dbReference>
<dbReference type="Pfam" id="PF02873">
    <property type="entry name" value="MurB_C"/>
    <property type="match status" value="1"/>
</dbReference>
<organism evidence="21 22">
    <name type="scientific">Leptospira kobayashii</name>
    <dbReference type="NCBI Taxonomy" id="1917830"/>
    <lineage>
        <taxon>Bacteria</taxon>
        <taxon>Pseudomonadati</taxon>
        <taxon>Spirochaetota</taxon>
        <taxon>Spirochaetia</taxon>
        <taxon>Leptospirales</taxon>
        <taxon>Leptospiraceae</taxon>
        <taxon>Leptospira</taxon>
    </lineage>
</organism>
<evidence type="ECO:0000256" key="6">
    <source>
        <dbReference type="ARBA" id="ARBA00015188"/>
    </source>
</evidence>